<evidence type="ECO:0000259" key="4">
    <source>
        <dbReference type="Pfam" id="PF00135"/>
    </source>
</evidence>
<evidence type="ECO:0000256" key="3">
    <source>
        <dbReference type="RuleBase" id="RU361235"/>
    </source>
</evidence>
<dbReference type="InterPro" id="IPR029058">
    <property type="entry name" value="AB_hydrolase_fold"/>
</dbReference>
<accession>A0ABR1JHK7</accession>
<dbReference type="PANTHER" id="PTHR43918:SF4">
    <property type="entry name" value="CARBOXYLIC ESTER HYDROLASE"/>
    <property type="match status" value="1"/>
</dbReference>
<dbReference type="PROSITE" id="PS51257">
    <property type="entry name" value="PROKAR_LIPOPROTEIN"/>
    <property type="match status" value="1"/>
</dbReference>
<comment type="caution">
    <text evidence="5">The sequence shown here is derived from an EMBL/GenBank/DDBJ whole genome shotgun (WGS) entry which is preliminary data.</text>
</comment>
<evidence type="ECO:0000313" key="5">
    <source>
        <dbReference type="EMBL" id="KAK7461447.1"/>
    </source>
</evidence>
<dbReference type="SUPFAM" id="SSF53474">
    <property type="entry name" value="alpha/beta-Hydrolases"/>
    <property type="match status" value="1"/>
</dbReference>
<evidence type="ECO:0000256" key="2">
    <source>
        <dbReference type="ARBA" id="ARBA00022801"/>
    </source>
</evidence>
<reference evidence="5 6" key="1">
    <citation type="submission" date="2024-01" db="EMBL/GenBank/DDBJ databases">
        <title>A draft genome for the cacao thread blight pathogen Marasmiellus scandens.</title>
        <authorList>
            <person name="Baruah I.K."/>
            <person name="Leung J."/>
            <person name="Bukari Y."/>
            <person name="Amoako-Attah I."/>
            <person name="Meinhardt L.W."/>
            <person name="Bailey B.A."/>
            <person name="Cohen S.P."/>
        </authorList>
    </citation>
    <scope>NUCLEOTIDE SEQUENCE [LARGE SCALE GENOMIC DNA]</scope>
    <source>
        <strain evidence="5 6">GH-19</strain>
    </source>
</reference>
<dbReference type="Gene3D" id="3.40.50.1820">
    <property type="entry name" value="alpha/beta hydrolase"/>
    <property type="match status" value="1"/>
</dbReference>
<dbReference type="PROSITE" id="PS00941">
    <property type="entry name" value="CARBOXYLESTERASE_B_2"/>
    <property type="match status" value="1"/>
</dbReference>
<dbReference type="Proteomes" id="UP001498398">
    <property type="component" value="Unassembled WGS sequence"/>
</dbReference>
<keyword evidence="3" id="KW-0732">Signal</keyword>
<keyword evidence="6" id="KW-1185">Reference proteome</keyword>
<keyword evidence="2 3" id="KW-0378">Hydrolase</keyword>
<dbReference type="InterPro" id="IPR019819">
    <property type="entry name" value="Carboxylesterase_B_CS"/>
</dbReference>
<name>A0ABR1JHK7_9AGAR</name>
<organism evidence="5 6">
    <name type="scientific">Marasmiellus scandens</name>
    <dbReference type="NCBI Taxonomy" id="2682957"/>
    <lineage>
        <taxon>Eukaryota</taxon>
        <taxon>Fungi</taxon>
        <taxon>Dikarya</taxon>
        <taxon>Basidiomycota</taxon>
        <taxon>Agaricomycotina</taxon>
        <taxon>Agaricomycetes</taxon>
        <taxon>Agaricomycetidae</taxon>
        <taxon>Agaricales</taxon>
        <taxon>Marasmiineae</taxon>
        <taxon>Omphalotaceae</taxon>
        <taxon>Marasmiellus</taxon>
    </lineage>
</organism>
<feature type="signal peptide" evidence="3">
    <location>
        <begin position="1"/>
        <end position="33"/>
    </location>
</feature>
<dbReference type="Pfam" id="PF00135">
    <property type="entry name" value="COesterase"/>
    <property type="match status" value="1"/>
</dbReference>
<dbReference type="InterPro" id="IPR002018">
    <property type="entry name" value="CarbesteraseB"/>
</dbReference>
<evidence type="ECO:0000256" key="1">
    <source>
        <dbReference type="ARBA" id="ARBA00005964"/>
    </source>
</evidence>
<dbReference type="InterPro" id="IPR019826">
    <property type="entry name" value="Carboxylesterase_B_AS"/>
</dbReference>
<dbReference type="InterPro" id="IPR050654">
    <property type="entry name" value="AChE-related_enzymes"/>
</dbReference>
<feature type="domain" description="Carboxylesterase type B" evidence="4">
    <location>
        <begin position="35"/>
        <end position="507"/>
    </location>
</feature>
<sequence length="538" mass="57626">MRFFTRSTEKGIHTWSLVLGVSCLPGLFSCASASQPTISTTSGELQGVDQDGVMSFKGVRFGHAPVGALRWAAPVPFVSSDRVNATQLGPSCLQQFADPLSAQIFNRPPPPEDEDCLFLNVWAPSNAQNGQLKPVVIWIYGGGLSFGTASLPLYDGTSMVKNQDIVIVTFNYRTNVFGFPGSRDLPIDGNNLGYMDQELVFAWVQQNIAKFGGDPKQVTIMGQSAGGASVSNAIVRHPIDPPFRAGIIFSGSQPDIMAAPSFAAFDQFAVGVGCNQTAGPERLSCLRAVPAATIRNLTNGVGAGLKFDFIVDNSTLFANQLARIRSKQTARVPIFLGHTQDDGTIFTIGQTNLTQFLSFLTVVLGSSGDTSIVTPDFVRSLYPGLDDPQVIAAVLRDVAGGCPASLWAGAYVQSGISSVFRYVYGAVFPDLQIFPNAGAWHSTEVPELFGTFNASTATPDEVTLSSTFQTVVANFIKNPYESPAPNWEQYVPGADAQTLAKLAYQGNVQLDNVVMPVQSSSVDGPCEMLWNKFLDSNQ</sequence>
<evidence type="ECO:0000313" key="6">
    <source>
        <dbReference type="Proteomes" id="UP001498398"/>
    </source>
</evidence>
<feature type="chain" id="PRO_5044997049" description="Carboxylic ester hydrolase" evidence="3">
    <location>
        <begin position="34"/>
        <end position="538"/>
    </location>
</feature>
<protein>
    <recommendedName>
        <fullName evidence="3">Carboxylic ester hydrolase</fullName>
        <ecNumber evidence="3">3.1.1.-</ecNumber>
    </recommendedName>
</protein>
<gene>
    <name evidence="5" type="ORF">VKT23_008625</name>
</gene>
<dbReference type="EC" id="3.1.1.-" evidence="3"/>
<dbReference type="PROSITE" id="PS00122">
    <property type="entry name" value="CARBOXYLESTERASE_B_1"/>
    <property type="match status" value="1"/>
</dbReference>
<dbReference type="EMBL" id="JBANRG010000013">
    <property type="protein sequence ID" value="KAK7461447.1"/>
    <property type="molecule type" value="Genomic_DNA"/>
</dbReference>
<comment type="similarity">
    <text evidence="1 3">Belongs to the type-B carboxylesterase/lipase family.</text>
</comment>
<proteinExistence type="inferred from homology"/>
<dbReference type="PANTHER" id="PTHR43918">
    <property type="entry name" value="ACETYLCHOLINESTERASE"/>
    <property type="match status" value="1"/>
</dbReference>